<dbReference type="GO" id="GO:0000435">
    <property type="term" value="P:positive regulation of transcription from RNA polymerase II promoter by galactose"/>
    <property type="evidence" value="ECO:0007669"/>
    <property type="project" value="TreeGrafter"/>
</dbReference>
<proteinExistence type="predicted"/>
<keyword evidence="1" id="KW-0805">Transcription regulation</keyword>
<evidence type="ECO:0000313" key="8">
    <source>
        <dbReference type="Proteomes" id="UP000249497"/>
    </source>
</evidence>
<evidence type="ECO:0000313" key="7">
    <source>
        <dbReference type="EMBL" id="RAH84071.1"/>
    </source>
</evidence>
<dbReference type="AlphaFoldDB" id="A0A8T8X7P4"/>
<evidence type="ECO:0000259" key="6">
    <source>
        <dbReference type="PROSITE" id="PS50048"/>
    </source>
</evidence>
<dbReference type="InterPro" id="IPR036864">
    <property type="entry name" value="Zn2-C6_fun-type_DNA-bd_sf"/>
</dbReference>
<dbReference type="CDD" id="cd00067">
    <property type="entry name" value="GAL4"/>
    <property type="match status" value="1"/>
</dbReference>
<keyword evidence="8" id="KW-1185">Reference proteome</keyword>
<evidence type="ECO:0000256" key="1">
    <source>
        <dbReference type="ARBA" id="ARBA00023015"/>
    </source>
</evidence>
<dbReference type="RefSeq" id="XP_025529965.1">
    <property type="nucleotide sequence ID" value="XM_025671529.1"/>
</dbReference>
<dbReference type="GO" id="GO:0008270">
    <property type="term" value="F:zinc ion binding"/>
    <property type="evidence" value="ECO:0007669"/>
    <property type="project" value="InterPro"/>
</dbReference>
<dbReference type="EMBL" id="KZ824779">
    <property type="protein sequence ID" value="RAH84071.1"/>
    <property type="molecule type" value="Genomic_DNA"/>
</dbReference>
<accession>A0A8T8X7P4</accession>
<dbReference type="SUPFAM" id="SSF57701">
    <property type="entry name" value="Zn2/Cys6 DNA-binding domain"/>
    <property type="match status" value="1"/>
</dbReference>
<dbReference type="GO" id="GO:0000981">
    <property type="term" value="F:DNA-binding transcription factor activity, RNA polymerase II-specific"/>
    <property type="evidence" value="ECO:0007669"/>
    <property type="project" value="InterPro"/>
</dbReference>
<dbReference type="PROSITE" id="PS50048">
    <property type="entry name" value="ZN2_CY6_FUNGAL_2"/>
    <property type="match status" value="1"/>
</dbReference>
<dbReference type="OrthoDB" id="9986881at2759"/>
<dbReference type="PANTHER" id="PTHR47424:SF5">
    <property type="entry name" value="ZN(II)2CYS6 TRANSCRIPTION FACTOR (EUROFUNG)"/>
    <property type="match status" value="1"/>
</dbReference>
<evidence type="ECO:0000256" key="3">
    <source>
        <dbReference type="ARBA" id="ARBA00023163"/>
    </source>
</evidence>
<dbReference type="Proteomes" id="UP000249497">
    <property type="component" value="Unassembled WGS sequence"/>
</dbReference>
<keyword evidence="3" id="KW-0804">Transcription</keyword>
<gene>
    <name evidence="7" type="ORF">BO86DRAFT_387181</name>
</gene>
<protein>
    <recommendedName>
        <fullName evidence="6">Zn(2)-C6 fungal-type domain-containing protein</fullName>
    </recommendedName>
</protein>
<evidence type="ECO:0000256" key="5">
    <source>
        <dbReference type="SAM" id="MobiDB-lite"/>
    </source>
</evidence>
<dbReference type="Pfam" id="PF00172">
    <property type="entry name" value="Zn_clus"/>
    <property type="match status" value="1"/>
</dbReference>
<evidence type="ECO:0000256" key="2">
    <source>
        <dbReference type="ARBA" id="ARBA00023125"/>
    </source>
</evidence>
<dbReference type="PANTHER" id="PTHR47424">
    <property type="entry name" value="REGULATORY PROTEIN GAL4"/>
    <property type="match status" value="1"/>
</dbReference>
<dbReference type="GO" id="GO:0000978">
    <property type="term" value="F:RNA polymerase II cis-regulatory region sequence-specific DNA binding"/>
    <property type="evidence" value="ECO:0007669"/>
    <property type="project" value="TreeGrafter"/>
</dbReference>
<name>A0A8T8X7P4_ASPJA</name>
<sequence>MASESPQTDMALPQLEVTDQNEAPAADTTKRKAEQANGTHTRTKRNRYISIACNECKRRKIKCNGQVPCQRCGHLNLEC</sequence>
<feature type="domain" description="Zn(2)-C6 fungal-type" evidence="6">
    <location>
        <begin position="52"/>
        <end position="79"/>
    </location>
</feature>
<evidence type="ECO:0000256" key="4">
    <source>
        <dbReference type="ARBA" id="ARBA00023242"/>
    </source>
</evidence>
<dbReference type="GeneID" id="37175221"/>
<dbReference type="Gene3D" id="4.10.240.10">
    <property type="entry name" value="Zn(2)-C6 fungal-type DNA-binding domain"/>
    <property type="match status" value="1"/>
</dbReference>
<organism evidence="7 8">
    <name type="scientific">Aspergillus japonicus CBS 114.51</name>
    <dbReference type="NCBI Taxonomy" id="1448312"/>
    <lineage>
        <taxon>Eukaryota</taxon>
        <taxon>Fungi</taxon>
        <taxon>Dikarya</taxon>
        <taxon>Ascomycota</taxon>
        <taxon>Pezizomycotina</taxon>
        <taxon>Eurotiomycetes</taxon>
        <taxon>Eurotiomycetidae</taxon>
        <taxon>Eurotiales</taxon>
        <taxon>Aspergillaceae</taxon>
        <taxon>Aspergillus</taxon>
        <taxon>Aspergillus subgen. Circumdati</taxon>
    </lineage>
</organism>
<dbReference type="InterPro" id="IPR001138">
    <property type="entry name" value="Zn2Cys6_DnaBD"/>
</dbReference>
<reference evidence="7 8" key="1">
    <citation type="submission" date="2018-02" db="EMBL/GenBank/DDBJ databases">
        <title>The genomes of Aspergillus section Nigri reveals drivers in fungal speciation.</title>
        <authorList>
            <consortium name="DOE Joint Genome Institute"/>
            <person name="Vesth T.C."/>
            <person name="Nybo J."/>
            <person name="Theobald S."/>
            <person name="Brandl J."/>
            <person name="Frisvad J.C."/>
            <person name="Nielsen K.F."/>
            <person name="Lyhne E.K."/>
            <person name="Kogle M.E."/>
            <person name="Kuo A."/>
            <person name="Riley R."/>
            <person name="Clum A."/>
            <person name="Nolan M."/>
            <person name="Lipzen A."/>
            <person name="Salamov A."/>
            <person name="Henrissat B."/>
            <person name="Wiebenga A."/>
            <person name="De vries R.P."/>
            <person name="Grigoriev I.V."/>
            <person name="Mortensen U.H."/>
            <person name="Andersen M.R."/>
            <person name="Baker S.E."/>
        </authorList>
    </citation>
    <scope>NUCLEOTIDE SEQUENCE [LARGE SCALE GENOMIC DNA]</scope>
    <source>
        <strain evidence="7 8">CBS 114.51</strain>
    </source>
</reference>
<feature type="region of interest" description="Disordered" evidence="5">
    <location>
        <begin position="1"/>
        <end position="44"/>
    </location>
</feature>
<dbReference type="PROSITE" id="PS00463">
    <property type="entry name" value="ZN2_CY6_FUNGAL_1"/>
    <property type="match status" value="1"/>
</dbReference>
<keyword evidence="2" id="KW-0238">DNA-binding</keyword>
<keyword evidence="4" id="KW-0539">Nucleus</keyword>
<dbReference type="GO" id="GO:0005634">
    <property type="term" value="C:nucleus"/>
    <property type="evidence" value="ECO:0007669"/>
    <property type="project" value="TreeGrafter"/>
</dbReference>
<dbReference type="InterPro" id="IPR051127">
    <property type="entry name" value="Fungal_SecMet_Regulators"/>
</dbReference>